<organism evidence="2 3">
    <name type="scientific">Rubroshorea leprosula</name>
    <dbReference type="NCBI Taxonomy" id="152421"/>
    <lineage>
        <taxon>Eukaryota</taxon>
        <taxon>Viridiplantae</taxon>
        <taxon>Streptophyta</taxon>
        <taxon>Embryophyta</taxon>
        <taxon>Tracheophyta</taxon>
        <taxon>Spermatophyta</taxon>
        <taxon>Magnoliopsida</taxon>
        <taxon>eudicotyledons</taxon>
        <taxon>Gunneridae</taxon>
        <taxon>Pentapetalae</taxon>
        <taxon>rosids</taxon>
        <taxon>malvids</taxon>
        <taxon>Malvales</taxon>
        <taxon>Dipterocarpaceae</taxon>
        <taxon>Rubroshorea</taxon>
    </lineage>
</organism>
<evidence type="ECO:0000313" key="2">
    <source>
        <dbReference type="EMBL" id="GKV27865.1"/>
    </source>
</evidence>
<comment type="caution">
    <text evidence="2">The sequence shown here is derived from an EMBL/GenBank/DDBJ whole genome shotgun (WGS) entry which is preliminary data.</text>
</comment>
<dbReference type="Proteomes" id="UP001054252">
    <property type="component" value="Unassembled WGS sequence"/>
</dbReference>
<gene>
    <name evidence="2" type="ORF">SLEP1_g36985</name>
</gene>
<reference evidence="2 3" key="1">
    <citation type="journal article" date="2021" name="Commun. Biol.">
        <title>The genome of Shorea leprosula (Dipterocarpaceae) highlights the ecological relevance of drought in aseasonal tropical rainforests.</title>
        <authorList>
            <person name="Ng K.K.S."/>
            <person name="Kobayashi M.J."/>
            <person name="Fawcett J.A."/>
            <person name="Hatakeyama M."/>
            <person name="Paape T."/>
            <person name="Ng C.H."/>
            <person name="Ang C.C."/>
            <person name="Tnah L.H."/>
            <person name="Lee C.T."/>
            <person name="Nishiyama T."/>
            <person name="Sese J."/>
            <person name="O'Brien M.J."/>
            <person name="Copetti D."/>
            <person name="Mohd Noor M.I."/>
            <person name="Ong R.C."/>
            <person name="Putra M."/>
            <person name="Sireger I.Z."/>
            <person name="Indrioko S."/>
            <person name="Kosugi Y."/>
            <person name="Izuno A."/>
            <person name="Isagi Y."/>
            <person name="Lee S.L."/>
            <person name="Shimizu K.K."/>
        </authorList>
    </citation>
    <scope>NUCLEOTIDE SEQUENCE [LARGE SCALE GENOMIC DNA]</scope>
    <source>
        <strain evidence="2">214</strain>
    </source>
</reference>
<sequence length="83" mass="9327">MLQGDIPNKFLEGEEGKGKKGPERNHKILQIEENNSVVVTLLYVNSSVFWVILKGDFNSLLGWCRSLFNIQWMGTGVCLAAFP</sequence>
<dbReference type="AlphaFoldDB" id="A0AAV5KTA5"/>
<name>A0AAV5KTA5_9ROSI</name>
<accession>A0AAV5KTA5</accession>
<feature type="region of interest" description="Disordered" evidence="1">
    <location>
        <begin position="1"/>
        <end position="24"/>
    </location>
</feature>
<evidence type="ECO:0000256" key="1">
    <source>
        <dbReference type="SAM" id="MobiDB-lite"/>
    </source>
</evidence>
<proteinExistence type="predicted"/>
<evidence type="ECO:0000313" key="3">
    <source>
        <dbReference type="Proteomes" id="UP001054252"/>
    </source>
</evidence>
<protein>
    <submittedName>
        <fullName evidence="2">Uncharacterized protein</fullName>
    </submittedName>
</protein>
<feature type="compositionally biased region" description="Basic and acidic residues" evidence="1">
    <location>
        <begin position="11"/>
        <end position="24"/>
    </location>
</feature>
<keyword evidence="3" id="KW-1185">Reference proteome</keyword>
<dbReference type="EMBL" id="BPVZ01000077">
    <property type="protein sequence ID" value="GKV27865.1"/>
    <property type="molecule type" value="Genomic_DNA"/>
</dbReference>